<dbReference type="Proteomes" id="UP000054567">
    <property type="component" value="Unassembled WGS sequence"/>
</dbReference>
<dbReference type="EMBL" id="DS268114">
    <property type="protein sequence ID" value="KMM73272.1"/>
    <property type="molecule type" value="Genomic_DNA"/>
</dbReference>
<dbReference type="VEuPathDB" id="FungiDB:CPAG_09561"/>
<sequence>MESCASGHARRLEEKQACPCVALWSGERAPGQDFLFLSPQQPGHSTVG</sequence>
<protein>
    <submittedName>
        <fullName evidence="1">Uncharacterized protein</fullName>
    </submittedName>
</protein>
<name>A0A0J6IMX4_COCPO</name>
<evidence type="ECO:0000313" key="2">
    <source>
        <dbReference type="Proteomes" id="UP000054567"/>
    </source>
</evidence>
<accession>A0A0J6IMX4</accession>
<reference evidence="2" key="3">
    <citation type="journal article" date="2010" name="Genome Res.">
        <title>Population genomic sequencing of Coccidioides fungi reveals recent hybridization and transposon control.</title>
        <authorList>
            <person name="Neafsey D.E."/>
            <person name="Barker B.M."/>
            <person name="Sharpton T.J."/>
            <person name="Stajich J.E."/>
            <person name="Park D.J."/>
            <person name="Whiston E."/>
            <person name="Hung C.-Y."/>
            <person name="McMahan C."/>
            <person name="White J."/>
            <person name="Sykes S."/>
            <person name="Heiman D."/>
            <person name="Young S."/>
            <person name="Zeng Q."/>
            <person name="Abouelleil A."/>
            <person name="Aftuck L."/>
            <person name="Bessette D."/>
            <person name="Brown A."/>
            <person name="FitzGerald M."/>
            <person name="Lui A."/>
            <person name="Macdonald J.P."/>
            <person name="Priest M."/>
            <person name="Orbach M.J."/>
            <person name="Galgiani J.N."/>
            <person name="Kirkland T.N."/>
            <person name="Cole G.T."/>
            <person name="Birren B.W."/>
            <person name="Henn M.R."/>
            <person name="Taylor J.W."/>
            <person name="Rounsley S.D."/>
        </authorList>
    </citation>
    <scope>NUCLEOTIDE SEQUENCE [LARGE SCALE GENOMIC DNA]</scope>
    <source>
        <strain evidence="2">RMSCC 3488</strain>
    </source>
</reference>
<evidence type="ECO:0000313" key="1">
    <source>
        <dbReference type="EMBL" id="KMM73272.1"/>
    </source>
</evidence>
<organism evidence="1 2">
    <name type="scientific">Coccidioides posadasii RMSCC 3488</name>
    <dbReference type="NCBI Taxonomy" id="454284"/>
    <lineage>
        <taxon>Eukaryota</taxon>
        <taxon>Fungi</taxon>
        <taxon>Dikarya</taxon>
        <taxon>Ascomycota</taxon>
        <taxon>Pezizomycotina</taxon>
        <taxon>Eurotiomycetes</taxon>
        <taxon>Eurotiomycetidae</taxon>
        <taxon>Onygenales</taxon>
        <taxon>Onygenaceae</taxon>
        <taxon>Coccidioides</taxon>
    </lineage>
</organism>
<reference evidence="1 2" key="1">
    <citation type="submission" date="2007-06" db="EMBL/GenBank/DDBJ databases">
        <title>The Genome Sequence of Coccidioides posadasii RMSCC_3488.</title>
        <authorList>
            <consortium name="Coccidioides Genome Resources Consortium"/>
            <consortium name="The Broad Institute Genome Sequencing Platform"/>
            <person name="Henn M.R."/>
            <person name="Sykes S."/>
            <person name="Young S."/>
            <person name="Jaffe D."/>
            <person name="Berlin A."/>
            <person name="Alvarez P."/>
            <person name="Butler J."/>
            <person name="Gnerre S."/>
            <person name="Grabherr M."/>
            <person name="Mauceli E."/>
            <person name="Brockman W."/>
            <person name="Kodira C."/>
            <person name="Alvarado L."/>
            <person name="Zeng Q."/>
            <person name="Crawford M."/>
            <person name="Antoine C."/>
            <person name="Devon K."/>
            <person name="Galgiani J."/>
            <person name="Orsborn K."/>
            <person name="Lewis M.L."/>
            <person name="Nusbaum C."/>
            <person name="Galagan J."/>
            <person name="Birren B."/>
        </authorList>
    </citation>
    <scope>NUCLEOTIDE SEQUENCE [LARGE SCALE GENOMIC DNA]</scope>
    <source>
        <strain evidence="1 2">RMSCC 3488</strain>
    </source>
</reference>
<reference evidence="2" key="2">
    <citation type="journal article" date="2009" name="Genome Res.">
        <title>Comparative genomic analyses of the human fungal pathogens Coccidioides and their relatives.</title>
        <authorList>
            <person name="Sharpton T.J."/>
            <person name="Stajich J.E."/>
            <person name="Rounsley S.D."/>
            <person name="Gardner M.J."/>
            <person name="Wortman J.R."/>
            <person name="Jordar V.S."/>
            <person name="Maiti R."/>
            <person name="Kodira C.D."/>
            <person name="Neafsey D.E."/>
            <person name="Zeng Q."/>
            <person name="Hung C.-Y."/>
            <person name="McMahan C."/>
            <person name="Muszewska A."/>
            <person name="Grynberg M."/>
            <person name="Mandel M.A."/>
            <person name="Kellner E.M."/>
            <person name="Barker B.M."/>
            <person name="Galgiani J.N."/>
            <person name="Orbach M.J."/>
            <person name="Kirkland T.N."/>
            <person name="Cole G.T."/>
            <person name="Henn M.R."/>
            <person name="Birren B.W."/>
            <person name="Taylor J.W."/>
        </authorList>
    </citation>
    <scope>NUCLEOTIDE SEQUENCE [LARGE SCALE GENOMIC DNA]</scope>
    <source>
        <strain evidence="2">RMSCC 3488</strain>
    </source>
</reference>
<proteinExistence type="predicted"/>
<gene>
    <name evidence="1" type="ORF">CPAG_09561</name>
</gene>
<dbReference type="AlphaFoldDB" id="A0A0J6IMX4"/>